<keyword evidence="1" id="KW-0479">Metal-binding</keyword>
<evidence type="ECO:0000256" key="4">
    <source>
        <dbReference type="PROSITE-ProRule" id="PRU00027"/>
    </source>
</evidence>
<sequence>MTFPNVGLNFEEKIQNNRVETDEPHEQLSIIGSHEAELPNISPMAVFESPSPHSNRMITNEPNEHFRNQEQNATVELDVDGKKQQYTPQPRKTTSVVWKFFSKVQENGEVHAKCPVCKKELCAKSRNGTTSLHRHGCFKDWKKDEKQQSVSNVESSAKANPKNKASPKIGAGAPPQAKRRKLVANVGEEREEEETSSATTNAIVMAEEQYPIVSGIGQAAVSGLAHDQVQELTVQDDYTAKETPGRGLKDQERHLVSGCIIEPLPTETQSSGQQATSMAIDGTGGVPQVECTKMDLTAEDGNLATSTTSSIATTPGFAVISAASELRIFLSQSPQVLLSPTENDRFCSLLNAEINAASNECKKLRMGVFLAKVRRFKGAIATCPLSSRTEIHMTNSHDTSLGQQQIFI</sequence>
<evidence type="ECO:0000256" key="5">
    <source>
        <dbReference type="SAM" id="MobiDB-lite"/>
    </source>
</evidence>
<dbReference type="SMART" id="SM00614">
    <property type="entry name" value="ZnF_BED"/>
    <property type="match status" value="1"/>
</dbReference>
<gene>
    <name evidence="7" type="ORF">H0E87_008854</name>
</gene>
<comment type="caution">
    <text evidence="7">The sequence shown here is derived from an EMBL/GenBank/DDBJ whole genome shotgun (WGS) entry which is preliminary data.</text>
</comment>
<reference evidence="7" key="1">
    <citation type="journal article" date="2021" name="J. Hered.">
        <title>Genome Assembly of Salicaceae Populus deltoides (Eastern Cottonwood) I-69 Based on Nanopore Sequencing and Hi-C Technologies.</title>
        <authorList>
            <person name="Bai S."/>
            <person name="Wu H."/>
            <person name="Zhang J."/>
            <person name="Pan Z."/>
            <person name="Zhao W."/>
            <person name="Li Z."/>
            <person name="Tong C."/>
        </authorList>
    </citation>
    <scope>NUCLEOTIDE SEQUENCE</scope>
    <source>
        <tissue evidence="7">Leaf</tissue>
    </source>
</reference>
<dbReference type="InterPro" id="IPR003656">
    <property type="entry name" value="Znf_BED"/>
</dbReference>
<dbReference type="InterPro" id="IPR053031">
    <property type="entry name" value="Cuticle_assoc_protein"/>
</dbReference>
<evidence type="ECO:0000256" key="1">
    <source>
        <dbReference type="ARBA" id="ARBA00022723"/>
    </source>
</evidence>
<dbReference type="Pfam" id="PF02892">
    <property type="entry name" value="zf-BED"/>
    <property type="match status" value="1"/>
</dbReference>
<evidence type="ECO:0000313" key="8">
    <source>
        <dbReference type="Proteomes" id="UP000807159"/>
    </source>
</evidence>
<accession>A0A8T2Z1Z4</accession>
<dbReference type="AlphaFoldDB" id="A0A8T2Z1Z4"/>
<feature type="region of interest" description="Disordered" evidence="5">
    <location>
        <begin position="143"/>
        <end position="179"/>
    </location>
</feature>
<organism evidence="7 8">
    <name type="scientific">Populus deltoides</name>
    <name type="common">Eastern poplar</name>
    <name type="synonym">Eastern cottonwood</name>
    <dbReference type="NCBI Taxonomy" id="3696"/>
    <lineage>
        <taxon>Eukaryota</taxon>
        <taxon>Viridiplantae</taxon>
        <taxon>Streptophyta</taxon>
        <taxon>Embryophyta</taxon>
        <taxon>Tracheophyta</taxon>
        <taxon>Spermatophyta</taxon>
        <taxon>Magnoliopsida</taxon>
        <taxon>eudicotyledons</taxon>
        <taxon>Gunneridae</taxon>
        <taxon>Pentapetalae</taxon>
        <taxon>rosids</taxon>
        <taxon>fabids</taxon>
        <taxon>Malpighiales</taxon>
        <taxon>Salicaceae</taxon>
        <taxon>Saliceae</taxon>
        <taxon>Populus</taxon>
    </lineage>
</organism>
<keyword evidence="3" id="KW-0862">Zinc</keyword>
<evidence type="ECO:0000256" key="2">
    <source>
        <dbReference type="ARBA" id="ARBA00022771"/>
    </source>
</evidence>
<protein>
    <recommendedName>
        <fullName evidence="6">BED-type domain-containing protein</fullName>
    </recommendedName>
</protein>
<dbReference type="GO" id="GO:0006357">
    <property type="term" value="P:regulation of transcription by RNA polymerase II"/>
    <property type="evidence" value="ECO:0007669"/>
    <property type="project" value="TreeGrafter"/>
</dbReference>
<evidence type="ECO:0000313" key="7">
    <source>
        <dbReference type="EMBL" id="KAH8511443.1"/>
    </source>
</evidence>
<keyword evidence="2 4" id="KW-0863">Zinc-finger</keyword>
<evidence type="ECO:0000256" key="3">
    <source>
        <dbReference type="ARBA" id="ARBA00022833"/>
    </source>
</evidence>
<dbReference type="Proteomes" id="UP000807159">
    <property type="component" value="Chromosome 4"/>
</dbReference>
<name>A0A8T2Z1Z4_POPDE</name>
<dbReference type="EMBL" id="JACEGQ020000004">
    <property type="protein sequence ID" value="KAH8511443.1"/>
    <property type="molecule type" value="Genomic_DNA"/>
</dbReference>
<dbReference type="PANTHER" id="PTHR34396:SF25">
    <property type="entry name" value="BOUNDARY ELEMENT ASSOCIATED FACTOR"/>
    <property type="match status" value="1"/>
</dbReference>
<dbReference type="GO" id="GO:0005634">
    <property type="term" value="C:nucleus"/>
    <property type="evidence" value="ECO:0007669"/>
    <property type="project" value="TreeGrafter"/>
</dbReference>
<dbReference type="GO" id="GO:1990837">
    <property type="term" value="F:sequence-specific double-stranded DNA binding"/>
    <property type="evidence" value="ECO:0007669"/>
    <property type="project" value="TreeGrafter"/>
</dbReference>
<feature type="domain" description="BED-type" evidence="6">
    <location>
        <begin position="92"/>
        <end position="135"/>
    </location>
</feature>
<dbReference type="PROSITE" id="PS50808">
    <property type="entry name" value="ZF_BED"/>
    <property type="match status" value="1"/>
</dbReference>
<feature type="compositionally biased region" description="Low complexity" evidence="5">
    <location>
        <begin position="155"/>
        <end position="168"/>
    </location>
</feature>
<dbReference type="PANTHER" id="PTHR34396">
    <property type="entry name" value="OS03G0264950 PROTEIN-RELATED"/>
    <property type="match status" value="1"/>
</dbReference>
<proteinExistence type="predicted"/>
<evidence type="ECO:0000259" key="6">
    <source>
        <dbReference type="PROSITE" id="PS50808"/>
    </source>
</evidence>
<dbReference type="GO" id="GO:0008270">
    <property type="term" value="F:zinc ion binding"/>
    <property type="evidence" value="ECO:0007669"/>
    <property type="project" value="UniProtKB-KW"/>
</dbReference>
<keyword evidence="8" id="KW-1185">Reference proteome</keyword>